<dbReference type="PANTHER" id="PTHR43652">
    <property type="entry name" value="BASIC AMINO ACID ANTIPORTER YFCC-RELATED"/>
    <property type="match status" value="1"/>
</dbReference>
<keyword evidence="3 6" id="KW-0812">Transmembrane</keyword>
<evidence type="ECO:0000256" key="6">
    <source>
        <dbReference type="SAM" id="Phobius"/>
    </source>
</evidence>
<keyword evidence="5 6" id="KW-0472">Membrane</keyword>
<evidence type="ECO:0000256" key="3">
    <source>
        <dbReference type="ARBA" id="ARBA00022692"/>
    </source>
</evidence>
<feature type="transmembrane region" description="Helical" evidence="6">
    <location>
        <begin position="300"/>
        <end position="319"/>
    </location>
</feature>
<evidence type="ECO:0000313" key="8">
    <source>
        <dbReference type="Proteomes" id="UP000007838"/>
    </source>
</evidence>
<feature type="transmembrane region" description="Helical" evidence="6">
    <location>
        <begin position="158"/>
        <end position="177"/>
    </location>
</feature>
<feature type="transmembrane region" description="Helical" evidence="6">
    <location>
        <begin position="482"/>
        <end position="503"/>
    </location>
</feature>
<dbReference type="eggNOG" id="COG1288">
    <property type="taxonomic scope" value="Bacteria"/>
</dbReference>
<dbReference type="KEGG" id="eec:EcWSU1_00469"/>
<feature type="transmembrane region" description="Helical" evidence="6">
    <location>
        <begin position="238"/>
        <end position="257"/>
    </location>
</feature>
<feature type="transmembrane region" description="Helical" evidence="6">
    <location>
        <begin position="454"/>
        <end position="476"/>
    </location>
</feature>
<dbReference type="Proteomes" id="UP000007838">
    <property type="component" value="Chromosome"/>
</dbReference>
<dbReference type="AlphaFoldDB" id="G8LK63"/>
<feature type="transmembrane region" description="Helical" evidence="6">
    <location>
        <begin position="116"/>
        <end position="137"/>
    </location>
</feature>
<feature type="transmembrane region" description="Helical" evidence="6">
    <location>
        <begin position="46"/>
        <end position="64"/>
    </location>
</feature>
<organism evidence="7 8">
    <name type="scientific">Enterobacter ludwigii</name>
    <dbReference type="NCBI Taxonomy" id="299767"/>
    <lineage>
        <taxon>Bacteria</taxon>
        <taxon>Pseudomonadati</taxon>
        <taxon>Pseudomonadota</taxon>
        <taxon>Gammaproteobacteria</taxon>
        <taxon>Enterobacterales</taxon>
        <taxon>Enterobacteriaceae</taxon>
        <taxon>Enterobacter</taxon>
        <taxon>Enterobacter cloacae complex</taxon>
    </lineage>
</organism>
<evidence type="ECO:0000313" key="7">
    <source>
        <dbReference type="EMBL" id="AEW71909.1"/>
    </source>
</evidence>
<dbReference type="HOGENOM" id="CLU_035307_0_1_6"/>
<dbReference type="EMBL" id="CP002886">
    <property type="protein sequence ID" value="AEW71909.1"/>
    <property type="molecule type" value="Genomic_DNA"/>
</dbReference>
<protein>
    <submittedName>
        <fullName evidence="7">YfcC</fullName>
    </submittedName>
</protein>
<proteinExistence type="predicted"/>
<accession>G8LK63</accession>
<dbReference type="InterPro" id="IPR051679">
    <property type="entry name" value="DASS-Related_Transporters"/>
</dbReference>
<keyword evidence="4 6" id="KW-1133">Transmembrane helix</keyword>
<evidence type="ECO:0000256" key="2">
    <source>
        <dbReference type="ARBA" id="ARBA00022475"/>
    </source>
</evidence>
<comment type="subcellular location">
    <subcellularLocation>
        <location evidence="1">Cell membrane</location>
        <topology evidence="1">Multi-pass membrane protein</topology>
    </subcellularLocation>
</comment>
<dbReference type="PANTHER" id="PTHR43652:SF6">
    <property type="entry name" value="ARGININE REPRESSOR"/>
    <property type="match status" value="1"/>
</dbReference>
<feature type="transmembrane region" description="Helical" evidence="6">
    <location>
        <begin position="414"/>
        <end position="434"/>
    </location>
</feature>
<dbReference type="GO" id="GO:0005886">
    <property type="term" value="C:plasma membrane"/>
    <property type="evidence" value="ECO:0007669"/>
    <property type="project" value="UniProtKB-SubCell"/>
</dbReference>
<feature type="transmembrane region" description="Helical" evidence="6">
    <location>
        <begin position="359"/>
        <end position="376"/>
    </location>
</feature>
<evidence type="ECO:0000256" key="5">
    <source>
        <dbReference type="ARBA" id="ARBA00023136"/>
    </source>
</evidence>
<reference evidence="7 8" key="1">
    <citation type="journal article" date="2011" name="Stand. Genomic Sci.">
        <title>Complete genome of the onion pathogen Enterobacter cloacae EcWSU1.</title>
        <authorList>
            <person name="Humann J.L."/>
            <person name="Wildung M."/>
            <person name="Cheng C.H."/>
            <person name="Lee T."/>
            <person name="Stewart J.E."/>
            <person name="Drew J.C."/>
            <person name="Triplett E.W."/>
            <person name="Main D."/>
            <person name="Schroeder B.K."/>
        </authorList>
    </citation>
    <scope>NUCLEOTIDE SEQUENCE [LARGE SCALE GENOMIC DNA]</scope>
    <source>
        <strain evidence="7 8">EcWSU1</strain>
    </source>
</reference>
<evidence type="ECO:0000256" key="4">
    <source>
        <dbReference type="ARBA" id="ARBA00022989"/>
    </source>
</evidence>
<feature type="transmembrane region" description="Helical" evidence="6">
    <location>
        <begin position="199"/>
        <end position="226"/>
    </location>
</feature>
<dbReference type="InterPro" id="IPR018385">
    <property type="entry name" value="C4_dicarb_anaerob_car-like"/>
</dbReference>
<dbReference type="Pfam" id="PF03606">
    <property type="entry name" value="DcuC"/>
    <property type="match status" value="1"/>
</dbReference>
<sequence>MTKQRTACTPLKRSWWRHSATNHRPARHGVRRVQENIMGKFKFPSAYTILFFLIAVVAALSWVVPAGQYQMAMNETLGKEVPIAGTYAHVAAHPQGLVSVLMAPIAGLYDPVSGQAGAIDVALFILIIGGFLGIVTKTGAIDAGIERVTTRLRGREEWMIPILMALFAAGGTIYGMAEESLPFYTLLVPVMLAARFDPVVAASTVLLGAGIGTLGSTINPFATVIAANAAGIPFTNGIALRVALLVIGWIICVAWVMRYARKVRLDPSCSIVADKQEENLAHFLGNKGEQSLEFTPVRKIILLIFALAFAVMIYGVAVLGWWMAEISAVFLASAIIVGLIARMSEEELTSTFINGARDLLGVALIIGIARGIVVIMDKGMITHTILHSAEGLVSGLSTVAFINVMYWLEVVLSFLVPSSSGLAVLTMPIMAPLADFANVNRDLVVTAYQSASGIVNLVTPTSAVVMGGLAIARVPYVRYLKWVAPLLAILTVVIMVALSLGALL</sequence>
<evidence type="ECO:0000256" key="1">
    <source>
        <dbReference type="ARBA" id="ARBA00004651"/>
    </source>
</evidence>
<name>G8LK63_9ENTR</name>
<keyword evidence="2" id="KW-1003">Cell membrane</keyword>
<feature type="transmembrane region" description="Helical" evidence="6">
    <location>
        <begin position="326"/>
        <end position="344"/>
    </location>
</feature>
<gene>
    <name evidence="7" type="primary">yfcC</name>
    <name evidence="7" type="ORF">EcWSU1_00469</name>
</gene>